<evidence type="ECO:0000313" key="8">
    <source>
        <dbReference type="Proteomes" id="UP000236161"/>
    </source>
</evidence>
<evidence type="ECO:0000259" key="6">
    <source>
        <dbReference type="PROSITE" id="PS51746"/>
    </source>
</evidence>
<dbReference type="GO" id="GO:0004722">
    <property type="term" value="F:protein serine/threonine phosphatase activity"/>
    <property type="evidence" value="ECO:0007669"/>
    <property type="project" value="UniProtKB-EC"/>
</dbReference>
<keyword evidence="3" id="KW-0904">Protein phosphatase</keyword>
<comment type="catalytic activity">
    <reaction evidence="4">
        <text>O-phospho-L-seryl-[protein] + H2O = L-seryl-[protein] + phosphate</text>
        <dbReference type="Rhea" id="RHEA:20629"/>
        <dbReference type="Rhea" id="RHEA-COMP:9863"/>
        <dbReference type="Rhea" id="RHEA-COMP:11604"/>
        <dbReference type="ChEBI" id="CHEBI:15377"/>
        <dbReference type="ChEBI" id="CHEBI:29999"/>
        <dbReference type="ChEBI" id="CHEBI:43474"/>
        <dbReference type="ChEBI" id="CHEBI:83421"/>
        <dbReference type="EC" id="3.1.3.16"/>
    </reaction>
</comment>
<dbReference type="InterPro" id="IPR015655">
    <property type="entry name" value="PP2C"/>
</dbReference>
<keyword evidence="8" id="KW-1185">Reference proteome</keyword>
<protein>
    <recommendedName>
        <fullName evidence="1">protein-serine/threonine phosphatase</fullName>
        <ecNumber evidence="1">3.1.3.16</ecNumber>
    </recommendedName>
</protein>
<dbReference type="EMBL" id="KZ452167">
    <property type="protein sequence ID" value="PKA48805.1"/>
    <property type="molecule type" value="Genomic_DNA"/>
</dbReference>
<dbReference type="AlphaFoldDB" id="A0A2H9ZZS4"/>
<evidence type="ECO:0000256" key="1">
    <source>
        <dbReference type="ARBA" id="ARBA00013081"/>
    </source>
</evidence>
<dbReference type="OrthoDB" id="10264738at2759"/>
<dbReference type="SUPFAM" id="SSF81606">
    <property type="entry name" value="PP2C-like"/>
    <property type="match status" value="1"/>
</dbReference>
<sequence>MPGRRFPGEAEVSGRSRHLCLRYTDPILRCDLFPISAGSFGRRGVMDIRVGIVAVFDGHNGADASDLASKLLLEYFFLHVYFLLDSIYSVALKKSAEKLTYGAEHNAILQVLKSDKHESWQKLGQDRFEWMSSTIFDEAFHLEILKESLVRTIHDIDVTFSKEALKLNIESGSTATVVLIANGHILTANVGDSKAFLCSKGFDSLLGKGSKSKLNRGRRRKDLMTTINTYGDFKMTNYGGSGYYVKELTKDHHLARDDERDRVEASGGYVVEWAGVLRVNGELALSRAIGDVPFKRYGVIPVPEVTDWQYLTKNDSFLVAASDGIFEKMTTQEVCDVLWDEKSTFSSPLWCVHDLSCADCIVNNAFDRGSMDNLAAVVVPLESGCIFQHLMQGHHEGDEIGTSLISSHYYKKMISKFDRLLIEANNKRLGCFYLSENLNDDMDYVFQVPKHVSDNDFGNFDPTLQEPHPSVGPLDIYSDQSFCWHIGFYEGDNGQCTSPNVFTEFLGLIDSAPFNDTKSNYTKSYSHKVPDLRYRLKRRFDRGSYGEVWLAFHWNCSEEHDASNPVHRIQACSASIPQLNTGEYDENPCMGPSEACQRNLSTVPSFILKRIMVRVYDYDQGCKQISAALLLNFLFIYSF</sequence>
<name>A0A2H9ZZS4_9ASPA</name>
<comment type="catalytic activity">
    <reaction evidence="5">
        <text>O-phospho-L-threonyl-[protein] + H2O = L-threonyl-[protein] + phosphate</text>
        <dbReference type="Rhea" id="RHEA:47004"/>
        <dbReference type="Rhea" id="RHEA-COMP:11060"/>
        <dbReference type="Rhea" id="RHEA-COMP:11605"/>
        <dbReference type="ChEBI" id="CHEBI:15377"/>
        <dbReference type="ChEBI" id="CHEBI:30013"/>
        <dbReference type="ChEBI" id="CHEBI:43474"/>
        <dbReference type="ChEBI" id="CHEBI:61977"/>
        <dbReference type="EC" id="3.1.3.16"/>
    </reaction>
</comment>
<evidence type="ECO:0000313" key="7">
    <source>
        <dbReference type="EMBL" id="PKA48805.1"/>
    </source>
</evidence>
<keyword evidence="2 7" id="KW-0378">Hydrolase</keyword>
<feature type="domain" description="PPM-type phosphatase" evidence="6">
    <location>
        <begin position="29"/>
        <end position="381"/>
    </location>
</feature>
<dbReference type="PROSITE" id="PS51746">
    <property type="entry name" value="PPM_2"/>
    <property type="match status" value="1"/>
</dbReference>
<dbReference type="CDD" id="cd00143">
    <property type="entry name" value="PP2Cc"/>
    <property type="match status" value="1"/>
</dbReference>
<gene>
    <name evidence="7" type="ORF">AXF42_Ash020979</name>
</gene>
<dbReference type="Proteomes" id="UP000236161">
    <property type="component" value="Unassembled WGS sequence"/>
</dbReference>
<accession>A0A2H9ZZS4</accession>
<evidence type="ECO:0000256" key="5">
    <source>
        <dbReference type="ARBA" id="ARBA00048336"/>
    </source>
</evidence>
<reference evidence="7 8" key="1">
    <citation type="journal article" date="2017" name="Nature">
        <title>The Apostasia genome and the evolution of orchids.</title>
        <authorList>
            <person name="Zhang G.Q."/>
            <person name="Liu K.W."/>
            <person name="Li Z."/>
            <person name="Lohaus R."/>
            <person name="Hsiao Y.Y."/>
            <person name="Niu S.C."/>
            <person name="Wang J.Y."/>
            <person name="Lin Y.C."/>
            <person name="Xu Q."/>
            <person name="Chen L.J."/>
            <person name="Yoshida K."/>
            <person name="Fujiwara S."/>
            <person name="Wang Z.W."/>
            <person name="Zhang Y.Q."/>
            <person name="Mitsuda N."/>
            <person name="Wang M."/>
            <person name="Liu G.H."/>
            <person name="Pecoraro L."/>
            <person name="Huang H.X."/>
            <person name="Xiao X.J."/>
            <person name="Lin M."/>
            <person name="Wu X.Y."/>
            <person name="Wu W.L."/>
            <person name="Chen Y.Y."/>
            <person name="Chang S.B."/>
            <person name="Sakamoto S."/>
            <person name="Ohme-Takagi M."/>
            <person name="Yagi M."/>
            <person name="Zeng S.J."/>
            <person name="Shen C.Y."/>
            <person name="Yeh C.M."/>
            <person name="Luo Y.B."/>
            <person name="Tsai W.C."/>
            <person name="Van de Peer Y."/>
            <person name="Liu Z.J."/>
        </authorList>
    </citation>
    <scope>NUCLEOTIDE SEQUENCE [LARGE SCALE GENOMIC DNA]</scope>
    <source>
        <strain evidence="8">cv. Shenzhen</strain>
        <tissue evidence="7">Stem</tissue>
    </source>
</reference>
<dbReference type="PANTHER" id="PTHR47992">
    <property type="entry name" value="PROTEIN PHOSPHATASE"/>
    <property type="match status" value="1"/>
</dbReference>
<evidence type="ECO:0000256" key="2">
    <source>
        <dbReference type="ARBA" id="ARBA00022801"/>
    </source>
</evidence>
<dbReference type="InterPro" id="IPR001932">
    <property type="entry name" value="PPM-type_phosphatase-like_dom"/>
</dbReference>
<dbReference type="InterPro" id="IPR036457">
    <property type="entry name" value="PPM-type-like_dom_sf"/>
</dbReference>
<dbReference type="EC" id="3.1.3.16" evidence="1"/>
<evidence type="ECO:0000256" key="3">
    <source>
        <dbReference type="ARBA" id="ARBA00022912"/>
    </source>
</evidence>
<dbReference type="SMART" id="SM00332">
    <property type="entry name" value="PP2Cc"/>
    <property type="match status" value="1"/>
</dbReference>
<dbReference type="Pfam" id="PF00481">
    <property type="entry name" value="PP2C"/>
    <property type="match status" value="2"/>
</dbReference>
<organism evidence="7 8">
    <name type="scientific">Apostasia shenzhenica</name>
    <dbReference type="NCBI Taxonomy" id="1088818"/>
    <lineage>
        <taxon>Eukaryota</taxon>
        <taxon>Viridiplantae</taxon>
        <taxon>Streptophyta</taxon>
        <taxon>Embryophyta</taxon>
        <taxon>Tracheophyta</taxon>
        <taxon>Spermatophyta</taxon>
        <taxon>Magnoliopsida</taxon>
        <taxon>Liliopsida</taxon>
        <taxon>Asparagales</taxon>
        <taxon>Orchidaceae</taxon>
        <taxon>Apostasioideae</taxon>
        <taxon>Apostasia</taxon>
    </lineage>
</organism>
<proteinExistence type="predicted"/>
<evidence type="ECO:0000256" key="4">
    <source>
        <dbReference type="ARBA" id="ARBA00047761"/>
    </source>
</evidence>
<dbReference type="STRING" id="1088818.A0A2H9ZZS4"/>
<dbReference type="Gene3D" id="3.60.40.10">
    <property type="entry name" value="PPM-type phosphatase domain"/>
    <property type="match status" value="1"/>
</dbReference>